<dbReference type="PRINTS" id="PR00080">
    <property type="entry name" value="SDRFAMILY"/>
</dbReference>
<dbReference type="PANTHER" id="PTHR44229:SF4">
    <property type="entry name" value="15-HYDROXYPROSTAGLANDIN DEHYDROGENASE [NAD(+)]"/>
    <property type="match status" value="1"/>
</dbReference>
<dbReference type="GO" id="GO:0016616">
    <property type="term" value="F:oxidoreductase activity, acting on the CH-OH group of donors, NAD or NADP as acceptor"/>
    <property type="evidence" value="ECO:0007669"/>
    <property type="project" value="TreeGrafter"/>
</dbReference>
<dbReference type="Pfam" id="PF00106">
    <property type="entry name" value="adh_short"/>
    <property type="match status" value="1"/>
</dbReference>
<dbReference type="InterPro" id="IPR036291">
    <property type="entry name" value="NAD(P)-bd_dom_sf"/>
</dbReference>
<keyword evidence="2" id="KW-0521">NADP</keyword>
<dbReference type="Gene3D" id="3.40.50.720">
    <property type="entry name" value="NAD(P)-binding Rossmann-like Domain"/>
    <property type="match status" value="1"/>
</dbReference>
<dbReference type="AlphaFoldDB" id="A0AA39L7D5"/>
<dbReference type="Proteomes" id="UP001175261">
    <property type="component" value="Unassembled WGS sequence"/>
</dbReference>
<comment type="caution">
    <text evidence="5">The sequence shown here is derived from an EMBL/GenBank/DDBJ whole genome shotgun (WGS) entry which is preliminary data.</text>
</comment>
<evidence type="ECO:0000256" key="2">
    <source>
        <dbReference type="ARBA" id="ARBA00022857"/>
    </source>
</evidence>
<dbReference type="EMBL" id="JAPDFR010000004">
    <property type="protein sequence ID" value="KAK0386868.1"/>
    <property type="molecule type" value="Genomic_DNA"/>
</dbReference>
<evidence type="ECO:0000313" key="5">
    <source>
        <dbReference type="EMBL" id="KAK0386868.1"/>
    </source>
</evidence>
<protein>
    <submittedName>
        <fullName evidence="5">Uncharacterized protein</fullName>
    </submittedName>
</protein>
<evidence type="ECO:0000256" key="1">
    <source>
        <dbReference type="ARBA" id="ARBA00006484"/>
    </source>
</evidence>
<comment type="similarity">
    <text evidence="1 4">Belongs to the short-chain dehydrogenases/reductases (SDR) family.</text>
</comment>
<evidence type="ECO:0000313" key="6">
    <source>
        <dbReference type="Proteomes" id="UP001175261"/>
    </source>
</evidence>
<dbReference type="GO" id="GO:0005737">
    <property type="term" value="C:cytoplasm"/>
    <property type="evidence" value="ECO:0007669"/>
    <property type="project" value="TreeGrafter"/>
</dbReference>
<dbReference type="SUPFAM" id="SSF51735">
    <property type="entry name" value="NAD(P)-binding Rossmann-fold domains"/>
    <property type="match status" value="1"/>
</dbReference>
<accession>A0AA39L7D5</accession>
<dbReference type="PANTHER" id="PTHR44229">
    <property type="entry name" value="15-HYDROXYPROSTAGLANDIN DEHYDROGENASE [NAD(+)]"/>
    <property type="match status" value="1"/>
</dbReference>
<dbReference type="InterPro" id="IPR020904">
    <property type="entry name" value="Sc_DH/Rdtase_CS"/>
</dbReference>
<reference evidence="5" key="1">
    <citation type="submission" date="2022-10" db="EMBL/GenBank/DDBJ databases">
        <title>Determination and structural analysis of whole genome sequence of Sarocladium strictum F4-1.</title>
        <authorList>
            <person name="Hu L."/>
            <person name="Jiang Y."/>
        </authorList>
    </citation>
    <scope>NUCLEOTIDE SEQUENCE</scope>
    <source>
        <strain evidence="5">F4-1</strain>
    </source>
</reference>
<evidence type="ECO:0000256" key="3">
    <source>
        <dbReference type="ARBA" id="ARBA00023002"/>
    </source>
</evidence>
<keyword evidence="3" id="KW-0560">Oxidoreductase</keyword>
<name>A0AA39L7D5_SARSR</name>
<organism evidence="5 6">
    <name type="scientific">Sarocladium strictum</name>
    <name type="common">Black bundle disease fungus</name>
    <name type="synonym">Acremonium strictum</name>
    <dbReference type="NCBI Taxonomy" id="5046"/>
    <lineage>
        <taxon>Eukaryota</taxon>
        <taxon>Fungi</taxon>
        <taxon>Dikarya</taxon>
        <taxon>Ascomycota</taxon>
        <taxon>Pezizomycotina</taxon>
        <taxon>Sordariomycetes</taxon>
        <taxon>Hypocreomycetidae</taxon>
        <taxon>Hypocreales</taxon>
        <taxon>Sarocladiaceae</taxon>
        <taxon>Sarocladium</taxon>
    </lineage>
</organism>
<gene>
    <name evidence="5" type="ORF">NLU13_5181</name>
</gene>
<evidence type="ECO:0000256" key="4">
    <source>
        <dbReference type="RuleBase" id="RU000363"/>
    </source>
</evidence>
<dbReference type="PRINTS" id="PR00081">
    <property type="entry name" value="GDHRDH"/>
</dbReference>
<sequence length="304" mass="32909">MRQNSTTLVRLMSMESLSGRGSVLTLSTNTGRLSVIVTGGASGIGLEIVRLFASQGHMVAILDVNTTSGVEVVAGLSKEFPAAKLSFKWCDVSSWEGQYAVFEQIFQEHGNRIDVVAANAGISEPGAGAFDCVPRDFPQKPQLRMQDINLNGVMYSSGLAVHYMLKNEVGSRLPSSRGSIICTASAAAVYPFPVSPLYAASKSGMVGFVRSMAIRLEDRHIQINALAPGVLETNITPDRELFKKMVITPMSTMTRAVTQFITDTSRTGQLAELHGDSITQRPHAAYADADVEHNNRMFWELGHA</sequence>
<proteinExistence type="inferred from homology"/>
<dbReference type="PROSITE" id="PS00061">
    <property type="entry name" value="ADH_SHORT"/>
    <property type="match status" value="1"/>
</dbReference>
<dbReference type="InterPro" id="IPR002347">
    <property type="entry name" value="SDR_fam"/>
</dbReference>
<keyword evidence="6" id="KW-1185">Reference proteome</keyword>